<dbReference type="InterPro" id="IPR011055">
    <property type="entry name" value="Dup_hybrid_motif"/>
</dbReference>
<evidence type="ECO:0000259" key="1">
    <source>
        <dbReference type="Pfam" id="PF01551"/>
    </source>
</evidence>
<dbReference type="InterPro" id="IPR050570">
    <property type="entry name" value="Cell_wall_metabolism_enzyme"/>
</dbReference>
<protein>
    <submittedName>
        <fullName evidence="2">Peptidoglycan DD-metalloendopeptidase family protein</fullName>
    </submittedName>
</protein>
<dbReference type="Pfam" id="PF01551">
    <property type="entry name" value="Peptidase_M23"/>
    <property type="match status" value="1"/>
</dbReference>
<name>A0A4U7JHN7_9FIRM</name>
<dbReference type="Gene3D" id="2.70.70.10">
    <property type="entry name" value="Glucose Permease (Domain IIA)"/>
    <property type="match status" value="1"/>
</dbReference>
<dbReference type="EMBL" id="CP061336">
    <property type="protein sequence ID" value="QNU66564.1"/>
    <property type="molecule type" value="Genomic_DNA"/>
</dbReference>
<proteinExistence type="predicted"/>
<dbReference type="PANTHER" id="PTHR21666">
    <property type="entry name" value="PEPTIDASE-RELATED"/>
    <property type="match status" value="1"/>
</dbReference>
<evidence type="ECO:0000313" key="3">
    <source>
        <dbReference type="Proteomes" id="UP000306409"/>
    </source>
</evidence>
<reference evidence="2 3" key="1">
    <citation type="submission" date="2020-09" db="EMBL/GenBank/DDBJ databases">
        <title>Characterization and genome sequencing of Ruminiclostridium sp. nov. MA18.</title>
        <authorList>
            <person name="Rettenmaier R."/>
            <person name="Kowollik M.-L."/>
            <person name="Liebl W."/>
            <person name="Zverlov V."/>
        </authorList>
    </citation>
    <scope>NUCLEOTIDE SEQUENCE [LARGE SCALE GENOMIC DNA]</scope>
    <source>
        <strain evidence="2 3">MA18</strain>
    </source>
</reference>
<dbReference type="RefSeq" id="WP_137697331.1">
    <property type="nucleotide sequence ID" value="NZ_CP061336.1"/>
</dbReference>
<dbReference type="SUPFAM" id="SSF51261">
    <property type="entry name" value="Duplicated hybrid motif"/>
    <property type="match status" value="1"/>
</dbReference>
<accession>A0A4U7JHN7</accession>
<dbReference type="PANTHER" id="PTHR21666:SF270">
    <property type="entry name" value="MUREIN HYDROLASE ACTIVATOR ENVC"/>
    <property type="match status" value="1"/>
</dbReference>
<organism evidence="2 3">
    <name type="scientific">Ruminiclostridium herbifermentans</name>
    <dbReference type="NCBI Taxonomy" id="2488810"/>
    <lineage>
        <taxon>Bacteria</taxon>
        <taxon>Bacillati</taxon>
        <taxon>Bacillota</taxon>
        <taxon>Clostridia</taxon>
        <taxon>Eubacteriales</taxon>
        <taxon>Oscillospiraceae</taxon>
        <taxon>Ruminiclostridium</taxon>
    </lineage>
</organism>
<gene>
    <name evidence="2" type="ORF">EHE19_017195</name>
</gene>
<dbReference type="GO" id="GO:0004222">
    <property type="term" value="F:metalloendopeptidase activity"/>
    <property type="evidence" value="ECO:0007669"/>
    <property type="project" value="TreeGrafter"/>
</dbReference>
<dbReference type="AlphaFoldDB" id="A0A4U7JHN7"/>
<dbReference type="KEGG" id="rher:EHE19_017195"/>
<evidence type="ECO:0000313" key="2">
    <source>
        <dbReference type="EMBL" id="QNU66564.1"/>
    </source>
</evidence>
<dbReference type="Proteomes" id="UP000306409">
    <property type="component" value="Chromosome"/>
</dbReference>
<feature type="domain" description="M23ase beta-sheet core" evidence="1">
    <location>
        <begin position="212"/>
        <end position="306"/>
    </location>
</feature>
<keyword evidence="3" id="KW-1185">Reference proteome</keyword>
<dbReference type="CDD" id="cd12797">
    <property type="entry name" value="M23_peptidase"/>
    <property type="match status" value="1"/>
</dbReference>
<dbReference type="OrthoDB" id="9809488at2"/>
<dbReference type="InterPro" id="IPR016047">
    <property type="entry name" value="M23ase_b-sheet_dom"/>
</dbReference>
<dbReference type="FunFam" id="2.70.70.10:FF:000006">
    <property type="entry name" value="M23 family peptidase"/>
    <property type="match status" value="1"/>
</dbReference>
<sequence>MNLSSIIKKLNKTYSIVIIPNSNDSVKKYSIKAPFAKLLATLLLVLSISFSVYMINFSQSSVQAKELSKKDLQQQIETLSLSLIEQNKLLAASNNQIKTLQSNEAANKQKINEFTAMYKQIADDYISKSNRGSADKSKVTGQAGLDLIELNGIVEQLNKDFNSDEQLINELKNSKEKLEKVVNAIPTLIPASGKISSPFGMRNHPIKKVNKEHDGVDIDSSTGDPILASAAGIVEFSGYSSGYGNHVIIDHGNGYRTLYAHSSKLLVKKGDTIKKGQKIALVGSTGLSTGPHLHFEIRINNTPVDPTEYLDFTSSK</sequence>